<dbReference type="KEGG" id="agv:OJF2_39920"/>
<keyword evidence="4" id="KW-0418">Kinase</keyword>
<dbReference type="PANTHER" id="PTHR35526:SF3">
    <property type="entry name" value="ANTI-SIGMA-F FACTOR RSBW"/>
    <property type="match status" value="1"/>
</dbReference>
<dbReference type="CDD" id="cd16936">
    <property type="entry name" value="HATPase_RsbW-like"/>
    <property type="match status" value="1"/>
</dbReference>
<dbReference type="InterPro" id="IPR036890">
    <property type="entry name" value="HATPase_C_sf"/>
</dbReference>
<name>A0A5B9W639_9BACT</name>
<dbReference type="InterPro" id="IPR003594">
    <property type="entry name" value="HATPase_dom"/>
</dbReference>
<dbReference type="EMBL" id="CP042997">
    <property type="protein sequence ID" value="QEH35440.1"/>
    <property type="molecule type" value="Genomic_DNA"/>
</dbReference>
<protein>
    <submittedName>
        <fullName evidence="4">Serine-protein kinase RsbW</fullName>
    </submittedName>
</protein>
<keyword evidence="5" id="KW-1185">Reference proteome</keyword>
<dbReference type="AlphaFoldDB" id="A0A5B9W639"/>
<dbReference type="GO" id="GO:0004674">
    <property type="term" value="F:protein serine/threonine kinase activity"/>
    <property type="evidence" value="ECO:0007669"/>
    <property type="project" value="UniProtKB-KW"/>
</dbReference>
<keyword evidence="4" id="KW-0808">Transferase</keyword>
<dbReference type="SUPFAM" id="SSF55874">
    <property type="entry name" value="ATPase domain of HSP90 chaperone/DNA topoisomerase II/histidine kinase"/>
    <property type="match status" value="1"/>
</dbReference>
<dbReference type="Proteomes" id="UP000324233">
    <property type="component" value="Chromosome"/>
</dbReference>
<feature type="compositionally biased region" description="Polar residues" evidence="2">
    <location>
        <begin position="44"/>
        <end position="55"/>
    </location>
</feature>
<evidence type="ECO:0000313" key="5">
    <source>
        <dbReference type="Proteomes" id="UP000324233"/>
    </source>
</evidence>
<proteinExistence type="predicted"/>
<feature type="domain" description="Histidine kinase/HSP90-like ATPase" evidence="3">
    <location>
        <begin position="59"/>
        <end position="204"/>
    </location>
</feature>
<feature type="region of interest" description="Disordered" evidence="2">
    <location>
        <begin position="210"/>
        <end position="265"/>
    </location>
</feature>
<dbReference type="Gene3D" id="3.30.565.10">
    <property type="entry name" value="Histidine kinase-like ATPase, C-terminal domain"/>
    <property type="match status" value="1"/>
</dbReference>
<dbReference type="RefSeq" id="WP_148595246.1">
    <property type="nucleotide sequence ID" value="NZ_CP042997.1"/>
</dbReference>
<gene>
    <name evidence="4" type="ORF">OJF2_39920</name>
</gene>
<reference evidence="4 5" key="1">
    <citation type="submission" date="2019-08" db="EMBL/GenBank/DDBJ databases">
        <title>Deep-cultivation of Planctomycetes and their phenomic and genomic characterization uncovers novel biology.</title>
        <authorList>
            <person name="Wiegand S."/>
            <person name="Jogler M."/>
            <person name="Boedeker C."/>
            <person name="Pinto D."/>
            <person name="Vollmers J."/>
            <person name="Rivas-Marin E."/>
            <person name="Kohn T."/>
            <person name="Peeters S.H."/>
            <person name="Heuer A."/>
            <person name="Rast P."/>
            <person name="Oberbeckmann S."/>
            <person name="Bunk B."/>
            <person name="Jeske O."/>
            <person name="Meyerdierks A."/>
            <person name="Storesund J.E."/>
            <person name="Kallscheuer N."/>
            <person name="Luecker S."/>
            <person name="Lage O.M."/>
            <person name="Pohl T."/>
            <person name="Merkel B.J."/>
            <person name="Hornburger P."/>
            <person name="Mueller R.-W."/>
            <person name="Bruemmer F."/>
            <person name="Labrenz M."/>
            <person name="Spormann A.M."/>
            <person name="Op den Camp H."/>
            <person name="Overmann J."/>
            <person name="Amann R."/>
            <person name="Jetten M.S.M."/>
            <person name="Mascher T."/>
            <person name="Medema M.H."/>
            <person name="Devos D.P."/>
            <person name="Kaster A.-K."/>
            <person name="Ovreas L."/>
            <person name="Rohde M."/>
            <person name="Galperin M.Y."/>
            <person name="Jogler C."/>
        </authorList>
    </citation>
    <scope>NUCLEOTIDE SEQUENCE [LARGE SCALE GENOMIC DNA]</scope>
    <source>
        <strain evidence="4 5">OJF2</strain>
    </source>
</reference>
<evidence type="ECO:0000259" key="3">
    <source>
        <dbReference type="Pfam" id="PF13581"/>
    </source>
</evidence>
<evidence type="ECO:0000313" key="4">
    <source>
        <dbReference type="EMBL" id="QEH35440.1"/>
    </source>
</evidence>
<evidence type="ECO:0000256" key="2">
    <source>
        <dbReference type="SAM" id="MobiDB-lite"/>
    </source>
</evidence>
<feature type="compositionally biased region" description="Low complexity" evidence="2">
    <location>
        <begin position="210"/>
        <end position="231"/>
    </location>
</feature>
<keyword evidence="1" id="KW-0723">Serine/threonine-protein kinase</keyword>
<organism evidence="4 5">
    <name type="scientific">Aquisphaera giovannonii</name>
    <dbReference type="NCBI Taxonomy" id="406548"/>
    <lineage>
        <taxon>Bacteria</taxon>
        <taxon>Pseudomonadati</taxon>
        <taxon>Planctomycetota</taxon>
        <taxon>Planctomycetia</taxon>
        <taxon>Isosphaerales</taxon>
        <taxon>Isosphaeraceae</taxon>
        <taxon>Aquisphaera</taxon>
    </lineage>
</organism>
<dbReference type="PANTHER" id="PTHR35526">
    <property type="entry name" value="ANTI-SIGMA-F FACTOR RSBW-RELATED"/>
    <property type="match status" value="1"/>
</dbReference>
<feature type="region of interest" description="Disordered" evidence="2">
    <location>
        <begin position="30"/>
        <end position="56"/>
    </location>
</feature>
<dbReference type="OrthoDB" id="9792240at2"/>
<dbReference type="Pfam" id="PF13581">
    <property type="entry name" value="HATPase_c_2"/>
    <property type="match status" value="1"/>
</dbReference>
<evidence type="ECO:0000256" key="1">
    <source>
        <dbReference type="ARBA" id="ARBA00022527"/>
    </source>
</evidence>
<dbReference type="InterPro" id="IPR050267">
    <property type="entry name" value="Anti-sigma-factor_SerPK"/>
</dbReference>
<accession>A0A5B9W639</accession>
<sequence>MILTTADGSEDAAMEALRAGAAEDVLEQELGREPAAGGRRRTCPRSTARQESSYEIGNDLGRIPPLLDILRDEMARLGRFDSSELMRTLIAVDEALRNAVCHGNLEVSSELREGGGHRFDDEVRRRSAVPPFRDRRIRLRVAHDPDRTTFVVRDEGPGFDTSRIDRAIEPEDLIRSSGRGLLLMKSFMDQVSFNRAGNEVTLVKRCRAGAAAPGGASPSARSGASPGRARPQGWDRCEADGAGEAGVGREAEESDAGAGGESGPS</sequence>